<gene>
    <name evidence="1" type="ORF">DERF_014291</name>
</gene>
<reference evidence="1" key="2">
    <citation type="journal article" date="2022" name="Res Sq">
        <title>Comparative Genomics Reveals Insights into the Divergent Evolution of Astigmatic Mites and Household Pest Adaptations.</title>
        <authorList>
            <person name="Xiong Q."/>
            <person name="Wan A.T.-Y."/>
            <person name="Liu X.-Y."/>
            <person name="Fung C.S.-H."/>
            <person name="Xiao X."/>
            <person name="Malainual N."/>
            <person name="Hou J."/>
            <person name="Wang L."/>
            <person name="Wang M."/>
            <person name="Yang K."/>
            <person name="Cui Y."/>
            <person name="Leung E."/>
            <person name="Nong W."/>
            <person name="Shin S.-K."/>
            <person name="Au S."/>
            <person name="Jeong K.Y."/>
            <person name="Chew F.T."/>
            <person name="Hui J."/>
            <person name="Leung T.F."/>
            <person name="Tungtrongchitr A."/>
            <person name="Zhong N."/>
            <person name="Liu Z."/>
            <person name="Tsui S."/>
        </authorList>
    </citation>
    <scope>NUCLEOTIDE SEQUENCE</scope>
    <source>
        <strain evidence="1">Derf</strain>
        <tissue evidence="1">Whole organism</tissue>
    </source>
</reference>
<dbReference type="AlphaFoldDB" id="A0A922HNS4"/>
<sequence length="70" mass="8047">MTFIRISIRLSIRKLLSTNESINRCILIVIECDKKFSLKFKICCRSDLRDRNDDDGGGECTKCPIFSSET</sequence>
<dbReference type="EMBL" id="ASGP02000008">
    <property type="protein sequence ID" value="KAH9493550.1"/>
    <property type="molecule type" value="Genomic_DNA"/>
</dbReference>
<accession>A0A922HNS4</accession>
<organism evidence="1 2">
    <name type="scientific">Dermatophagoides farinae</name>
    <name type="common">American house dust mite</name>
    <dbReference type="NCBI Taxonomy" id="6954"/>
    <lineage>
        <taxon>Eukaryota</taxon>
        <taxon>Metazoa</taxon>
        <taxon>Ecdysozoa</taxon>
        <taxon>Arthropoda</taxon>
        <taxon>Chelicerata</taxon>
        <taxon>Arachnida</taxon>
        <taxon>Acari</taxon>
        <taxon>Acariformes</taxon>
        <taxon>Sarcoptiformes</taxon>
        <taxon>Astigmata</taxon>
        <taxon>Psoroptidia</taxon>
        <taxon>Analgoidea</taxon>
        <taxon>Pyroglyphidae</taxon>
        <taxon>Dermatophagoidinae</taxon>
        <taxon>Dermatophagoides</taxon>
    </lineage>
</organism>
<name>A0A922HNS4_DERFA</name>
<proteinExistence type="predicted"/>
<evidence type="ECO:0000313" key="1">
    <source>
        <dbReference type="EMBL" id="KAH9493550.1"/>
    </source>
</evidence>
<protein>
    <submittedName>
        <fullName evidence="1">Uncharacterized protein</fullName>
    </submittedName>
</protein>
<reference evidence="1" key="1">
    <citation type="submission" date="2013-05" db="EMBL/GenBank/DDBJ databases">
        <authorList>
            <person name="Yim A.K.Y."/>
            <person name="Chan T.F."/>
            <person name="Ji K.M."/>
            <person name="Liu X.Y."/>
            <person name="Zhou J.W."/>
            <person name="Li R.Q."/>
            <person name="Yang K.Y."/>
            <person name="Li J."/>
            <person name="Li M."/>
            <person name="Law P.T.W."/>
            <person name="Wu Y.L."/>
            <person name="Cai Z.L."/>
            <person name="Qin H."/>
            <person name="Bao Y."/>
            <person name="Leung R.K.K."/>
            <person name="Ng P.K.S."/>
            <person name="Zou J."/>
            <person name="Zhong X.J."/>
            <person name="Ran P.X."/>
            <person name="Zhong N.S."/>
            <person name="Liu Z.G."/>
            <person name="Tsui S.K.W."/>
        </authorList>
    </citation>
    <scope>NUCLEOTIDE SEQUENCE</scope>
    <source>
        <strain evidence="1">Derf</strain>
        <tissue evidence="1">Whole organism</tissue>
    </source>
</reference>
<comment type="caution">
    <text evidence="1">The sequence shown here is derived from an EMBL/GenBank/DDBJ whole genome shotgun (WGS) entry which is preliminary data.</text>
</comment>
<keyword evidence="2" id="KW-1185">Reference proteome</keyword>
<evidence type="ECO:0000313" key="2">
    <source>
        <dbReference type="Proteomes" id="UP000790347"/>
    </source>
</evidence>
<dbReference type="Proteomes" id="UP000790347">
    <property type="component" value="Unassembled WGS sequence"/>
</dbReference>